<evidence type="ECO:0000313" key="5">
    <source>
        <dbReference type="Proteomes" id="UP001374535"/>
    </source>
</evidence>
<gene>
    <name evidence="4" type="ORF">V8G54_019111</name>
</gene>
<dbReference type="AlphaFoldDB" id="A0AAQ3NA04"/>
<feature type="region of interest" description="Disordered" evidence="2">
    <location>
        <begin position="140"/>
        <end position="163"/>
    </location>
</feature>
<dbReference type="Proteomes" id="UP001374535">
    <property type="component" value="Chromosome 6"/>
</dbReference>
<organism evidence="4 5">
    <name type="scientific">Vigna mungo</name>
    <name type="common">Black gram</name>
    <name type="synonym">Phaseolus mungo</name>
    <dbReference type="NCBI Taxonomy" id="3915"/>
    <lineage>
        <taxon>Eukaryota</taxon>
        <taxon>Viridiplantae</taxon>
        <taxon>Streptophyta</taxon>
        <taxon>Embryophyta</taxon>
        <taxon>Tracheophyta</taxon>
        <taxon>Spermatophyta</taxon>
        <taxon>Magnoliopsida</taxon>
        <taxon>eudicotyledons</taxon>
        <taxon>Gunneridae</taxon>
        <taxon>Pentapetalae</taxon>
        <taxon>rosids</taxon>
        <taxon>fabids</taxon>
        <taxon>Fabales</taxon>
        <taxon>Fabaceae</taxon>
        <taxon>Papilionoideae</taxon>
        <taxon>50 kb inversion clade</taxon>
        <taxon>NPAAA clade</taxon>
        <taxon>indigoferoid/millettioid clade</taxon>
        <taxon>Phaseoleae</taxon>
        <taxon>Vigna</taxon>
    </lineage>
</organism>
<dbReference type="GO" id="GO:0032436">
    <property type="term" value="P:positive regulation of proteasomal ubiquitin-dependent protein catabolic process"/>
    <property type="evidence" value="ECO:0007669"/>
    <property type="project" value="TreeGrafter"/>
</dbReference>
<dbReference type="GO" id="GO:0080008">
    <property type="term" value="C:Cul4-RING E3 ubiquitin ligase complex"/>
    <property type="evidence" value="ECO:0007669"/>
    <property type="project" value="TreeGrafter"/>
</dbReference>
<dbReference type="Pfam" id="PF10172">
    <property type="entry name" value="DDA1"/>
    <property type="match status" value="1"/>
</dbReference>
<evidence type="ECO:0000256" key="1">
    <source>
        <dbReference type="ARBA" id="ARBA00008042"/>
    </source>
</evidence>
<protein>
    <recommendedName>
        <fullName evidence="3">DET1- and DDB1-associated protein 1 domain-containing protein</fullName>
    </recommendedName>
</protein>
<dbReference type="EMBL" id="CP144695">
    <property type="protein sequence ID" value="WVZ05765.1"/>
    <property type="molecule type" value="Genomic_DNA"/>
</dbReference>
<dbReference type="InterPro" id="IPR018276">
    <property type="entry name" value="DDA1_dom"/>
</dbReference>
<accession>A0AAQ3NA04</accession>
<evidence type="ECO:0000256" key="2">
    <source>
        <dbReference type="SAM" id="MobiDB-lite"/>
    </source>
</evidence>
<name>A0AAQ3NA04_VIGMU</name>
<dbReference type="PANTHER" id="PTHR31879:SF8">
    <property type="entry name" value="DET1- AND DDB1-ASSOCIATED PROTEIN 1"/>
    <property type="match status" value="1"/>
</dbReference>
<evidence type="ECO:0000313" key="4">
    <source>
        <dbReference type="EMBL" id="WVZ05765.1"/>
    </source>
</evidence>
<keyword evidence="5" id="KW-1185">Reference proteome</keyword>
<evidence type="ECO:0000259" key="3">
    <source>
        <dbReference type="Pfam" id="PF10172"/>
    </source>
</evidence>
<reference evidence="4 5" key="1">
    <citation type="journal article" date="2023" name="Life. Sci Alliance">
        <title>Evolutionary insights into 3D genome organization and epigenetic landscape of Vigna mungo.</title>
        <authorList>
            <person name="Junaid A."/>
            <person name="Singh B."/>
            <person name="Bhatia S."/>
        </authorList>
    </citation>
    <scope>NUCLEOTIDE SEQUENCE [LARGE SCALE GENOMIC DNA]</scope>
    <source>
        <strain evidence="4">Urdbean</strain>
    </source>
</reference>
<dbReference type="InterPro" id="IPR033575">
    <property type="entry name" value="DDA1-like"/>
</dbReference>
<feature type="region of interest" description="Disordered" evidence="2">
    <location>
        <begin position="1"/>
        <end position="31"/>
    </location>
</feature>
<comment type="similarity">
    <text evidence="1">Belongs to the DDA1 family.</text>
</comment>
<feature type="domain" description="DET1- and DDB1-associated protein 1" evidence="3">
    <location>
        <begin position="4"/>
        <end position="55"/>
    </location>
</feature>
<feature type="compositionally biased region" description="Low complexity" evidence="2">
    <location>
        <begin position="17"/>
        <end position="31"/>
    </location>
</feature>
<sequence>MESVLGNWPSYDPHNFSQLRPSDPSSSSETSIFMQKMAPTTYHPTHSKTLPPPDQGRFANLLLKFVLSVISTEAKNILLRHIYQHAEEKLKPKRAASDNLLPEHGCKQPREEIRALTKDFQDASVFSTQEYAHTLGRILVQRTKDSPSESDLGTNNIQSHPAN</sequence>
<feature type="compositionally biased region" description="Polar residues" evidence="2">
    <location>
        <begin position="149"/>
        <end position="163"/>
    </location>
</feature>
<dbReference type="PANTHER" id="PTHR31879">
    <property type="entry name" value="DET1- AND DDB1-ASSOCIATED PROTEIN 1"/>
    <property type="match status" value="1"/>
</dbReference>
<proteinExistence type="inferred from homology"/>